<evidence type="ECO:0000313" key="2">
    <source>
        <dbReference type="Proteomes" id="UP001497700"/>
    </source>
</evidence>
<name>A0ACB9YKU0_9PEZI</name>
<gene>
    <name evidence="1" type="ORF">F4820DRAFT_157113</name>
</gene>
<dbReference type="Proteomes" id="UP001497700">
    <property type="component" value="Unassembled WGS sequence"/>
</dbReference>
<sequence>MHVEVPPYYCFGYHPSSTIQSQHRHRRVVDVDVDVLPGRNIYQFLSGPWIPLAWTGWTGISSEMPTASIPDWLQSDEFTNVPPPHRCKRVVQEWVVGDKAYVKCLADNGTTQTHRLVAMSSLSRRACYKCGNVGHYAEVCSSAERLCYNCKQPGRSPP</sequence>
<dbReference type="EMBL" id="MU393626">
    <property type="protein sequence ID" value="KAI4859559.1"/>
    <property type="molecule type" value="Genomic_DNA"/>
</dbReference>
<reference evidence="1 2" key="1">
    <citation type="journal article" date="2022" name="New Phytol.">
        <title>Ecological generalism drives hyperdiversity of secondary metabolite gene clusters in xylarialean endophytes.</title>
        <authorList>
            <person name="Franco M.E.E."/>
            <person name="Wisecaver J.H."/>
            <person name="Arnold A.E."/>
            <person name="Ju Y.M."/>
            <person name="Slot J.C."/>
            <person name="Ahrendt S."/>
            <person name="Moore L.P."/>
            <person name="Eastman K.E."/>
            <person name="Scott K."/>
            <person name="Konkel Z."/>
            <person name="Mondo S.J."/>
            <person name="Kuo A."/>
            <person name="Hayes R.D."/>
            <person name="Haridas S."/>
            <person name="Andreopoulos B."/>
            <person name="Riley R."/>
            <person name="LaButti K."/>
            <person name="Pangilinan J."/>
            <person name="Lipzen A."/>
            <person name="Amirebrahimi M."/>
            <person name="Yan J."/>
            <person name="Adam C."/>
            <person name="Keymanesh K."/>
            <person name="Ng V."/>
            <person name="Louie K."/>
            <person name="Northen T."/>
            <person name="Drula E."/>
            <person name="Henrissat B."/>
            <person name="Hsieh H.M."/>
            <person name="Youens-Clark K."/>
            <person name="Lutzoni F."/>
            <person name="Miadlikowska J."/>
            <person name="Eastwood D.C."/>
            <person name="Hamelin R.C."/>
            <person name="Grigoriev I.V."/>
            <person name="U'Ren J.M."/>
        </authorList>
    </citation>
    <scope>NUCLEOTIDE SEQUENCE [LARGE SCALE GENOMIC DNA]</scope>
    <source>
        <strain evidence="1 2">CBS 119005</strain>
    </source>
</reference>
<accession>A0ACB9YKU0</accession>
<comment type="caution">
    <text evidence="1">The sequence shown here is derived from an EMBL/GenBank/DDBJ whole genome shotgun (WGS) entry which is preliminary data.</text>
</comment>
<proteinExistence type="predicted"/>
<evidence type="ECO:0000313" key="1">
    <source>
        <dbReference type="EMBL" id="KAI4859559.1"/>
    </source>
</evidence>
<organism evidence="1 2">
    <name type="scientific">Hypoxylon rubiginosum</name>
    <dbReference type="NCBI Taxonomy" id="110542"/>
    <lineage>
        <taxon>Eukaryota</taxon>
        <taxon>Fungi</taxon>
        <taxon>Dikarya</taxon>
        <taxon>Ascomycota</taxon>
        <taxon>Pezizomycotina</taxon>
        <taxon>Sordariomycetes</taxon>
        <taxon>Xylariomycetidae</taxon>
        <taxon>Xylariales</taxon>
        <taxon>Hypoxylaceae</taxon>
        <taxon>Hypoxylon</taxon>
    </lineage>
</organism>
<protein>
    <submittedName>
        <fullName evidence="1">Uncharacterized protein</fullName>
    </submittedName>
</protein>
<keyword evidence="2" id="KW-1185">Reference proteome</keyword>